<evidence type="ECO:0000313" key="2">
    <source>
        <dbReference type="Proteomes" id="UP001054837"/>
    </source>
</evidence>
<dbReference type="AlphaFoldDB" id="A0AAV4UA44"/>
<accession>A0AAV4UA44</accession>
<sequence length="92" mass="9707">MSVCWEFVIRTTVTDGTSFARGEKVQSGAAINIGEHKDPLSEDAPCTCANARGVSTKNAELLSPRLATYSKVSLSVAGLKNGHIVREGLISS</sequence>
<keyword evidence="2" id="KW-1185">Reference proteome</keyword>
<gene>
    <name evidence="1" type="ORF">CDAR_605791</name>
</gene>
<dbReference type="Proteomes" id="UP001054837">
    <property type="component" value="Unassembled WGS sequence"/>
</dbReference>
<evidence type="ECO:0000313" key="1">
    <source>
        <dbReference type="EMBL" id="GIY54656.1"/>
    </source>
</evidence>
<dbReference type="EMBL" id="BPLQ01010951">
    <property type="protein sequence ID" value="GIY54656.1"/>
    <property type="molecule type" value="Genomic_DNA"/>
</dbReference>
<protein>
    <submittedName>
        <fullName evidence="1">Uncharacterized protein</fullName>
    </submittedName>
</protein>
<reference evidence="1 2" key="1">
    <citation type="submission" date="2021-06" db="EMBL/GenBank/DDBJ databases">
        <title>Caerostris darwini draft genome.</title>
        <authorList>
            <person name="Kono N."/>
            <person name="Arakawa K."/>
        </authorList>
    </citation>
    <scope>NUCLEOTIDE SEQUENCE [LARGE SCALE GENOMIC DNA]</scope>
</reference>
<name>A0AAV4UA44_9ARAC</name>
<proteinExistence type="predicted"/>
<comment type="caution">
    <text evidence="1">The sequence shown here is derived from an EMBL/GenBank/DDBJ whole genome shotgun (WGS) entry which is preliminary data.</text>
</comment>
<organism evidence="1 2">
    <name type="scientific">Caerostris darwini</name>
    <dbReference type="NCBI Taxonomy" id="1538125"/>
    <lineage>
        <taxon>Eukaryota</taxon>
        <taxon>Metazoa</taxon>
        <taxon>Ecdysozoa</taxon>
        <taxon>Arthropoda</taxon>
        <taxon>Chelicerata</taxon>
        <taxon>Arachnida</taxon>
        <taxon>Araneae</taxon>
        <taxon>Araneomorphae</taxon>
        <taxon>Entelegynae</taxon>
        <taxon>Araneoidea</taxon>
        <taxon>Araneidae</taxon>
        <taxon>Caerostris</taxon>
    </lineage>
</organism>